<evidence type="ECO:0000256" key="2">
    <source>
        <dbReference type="ARBA" id="ARBA00022448"/>
    </source>
</evidence>
<sequence length="488" mass="52916">MLQGACASLKDFAETTTGGKRTKYRNKVMFTGEVKPSARGSVSSDGEPAIIKAKPVCHRADSVVYEEGDDGINFIAGRPTVVFLSRFFKESTDGFLEFVLMGMHKVTFCDGEVIMRQGDEGDFAVCIHQGAGVVEIGGVKVGEVQAGSLVGEAAVIGEGAKRTATVRAVGSVNAYKLPRNLLREAFNEFPGERKHMEDLARLRGLTNRVLTSTKSREAEDQTPSPTLRCPSSHRRMSRFTTDANASIFGSVSRTWRMAAKRRASSSSGSADGLARRTSISSLHRAIGHSVSSALSAKTARSGQEVDRSLSFGNTQPIEVARGKSSDPVQPRSTSSDSESSDRSSDEVDQQASGSSRGRRVSSLEEFTDQRPTKTPSRNFLQIGGISSGHWSRSTSKASARSNRVAPCPEASTKCSEWVQRRRAQIRDAPLKRHQRLAKRGDMLPLVPCSQGYGLPEADVHAQGPAWCLHLRRAEGVYAPPVWHEVYGT</sequence>
<keyword evidence="6" id="KW-0472">Membrane</keyword>
<accession>A0A7S1QM62</accession>
<feature type="compositionally biased region" description="Polar residues" evidence="9">
    <location>
        <begin position="388"/>
        <end position="401"/>
    </location>
</feature>
<feature type="region of interest" description="Disordered" evidence="9">
    <location>
        <begin position="211"/>
        <end position="233"/>
    </location>
</feature>
<keyword evidence="8" id="KW-0407">Ion channel</keyword>
<evidence type="ECO:0000256" key="6">
    <source>
        <dbReference type="ARBA" id="ARBA00023136"/>
    </source>
</evidence>
<dbReference type="PANTHER" id="PTHR45638">
    <property type="entry name" value="CYCLIC NUCLEOTIDE-GATED CATION CHANNEL SUBUNIT A"/>
    <property type="match status" value="1"/>
</dbReference>
<keyword evidence="4" id="KW-1133">Transmembrane helix</keyword>
<feature type="compositionally biased region" description="Polar residues" evidence="9">
    <location>
        <begin position="291"/>
        <end position="301"/>
    </location>
</feature>
<evidence type="ECO:0000256" key="8">
    <source>
        <dbReference type="ARBA" id="ARBA00023303"/>
    </source>
</evidence>
<reference evidence="11" key="1">
    <citation type="submission" date="2021-01" db="EMBL/GenBank/DDBJ databases">
        <authorList>
            <person name="Corre E."/>
            <person name="Pelletier E."/>
            <person name="Niang G."/>
            <person name="Scheremetjew M."/>
            <person name="Finn R."/>
            <person name="Kale V."/>
            <person name="Holt S."/>
            <person name="Cochrane G."/>
            <person name="Meng A."/>
            <person name="Brown T."/>
            <person name="Cohen L."/>
        </authorList>
    </citation>
    <scope>NUCLEOTIDE SEQUENCE</scope>
    <source>
        <strain evidence="11">OF101</strain>
    </source>
</reference>
<keyword evidence="7" id="KW-1071">Ligand-gated ion channel</keyword>
<dbReference type="GO" id="GO:0005221">
    <property type="term" value="F:intracellularly cyclic nucleotide-activated monoatomic cation channel activity"/>
    <property type="evidence" value="ECO:0007669"/>
    <property type="project" value="InterPro"/>
</dbReference>
<dbReference type="InterPro" id="IPR014710">
    <property type="entry name" value="RmlC-like_jellyroll"/>
</dbReference>
<dbReference type="PROSITE" id="PS00889">
    <property type="entry name" value="CNMP_BINDING_2"/>
    <property type="match status" value="1"/>
</dbReference>
<feature type="domain" description="Cyclic nucleotide-binding" evidence="10">
    <location>
        <begin position="87"/>
        <end position="184"/>
    </location>
</feature>
<evidence type="ECO:0000256" key="1">
    <source>
        <dbReference type="ARBA" id="ARBA00004141"/>
    </source>
</evidence>
<feature type="region of interest" description="Disordered" evidence="9">
    <location>
        <begin position="291"/>
        <end position="404"/>
    </location>
</feature>
<dbReference type="InterPro" id="IPR000595">
    <property type="entry name" value="cNMP-bd_dom"/>
</dbReference>
<evidence type="ECO:0000259" key="10">
    <source>
        <dbReference type="PROSITE" id="PS50042"/>
    </source>
</evidence>
<dbReference type="SUPFAM" id="SSF51206">
    <property type="entry name" value="cAMP-binding domain-like"/>
    <property type="match status" value="1"/>
</dbReference>
<dbReference type="EMBL" id="HBGE01046027">
    <property type="protein sequence ID" value="CAD9142686.1"/>
    <property type="molecule type" value="Transcribed_RNA"/>
</dbReference>
<keyword evidence="5" id="KW-0406">Ion transport</keyword>
<evidence type="ECO:0000256" key="5">
    <source>
        <dbReference type="ARBA" id="ARBA00023065"/>
    </source>
</evidence>
<dbReference type="AlphaFoldDB" id="A0A7S1QM62"/>
<name>A0A7S1QM62_ALECA</name>
<comment type="subcellular location">
    <subcellularLocation>
        <location evidence="1">Membrane</location>
        <topology evidence="1">Multi-pass membrane protein</topology>
    </subcellularLocation>
</comment>
<evidence type="ECO:0000256" key="3">
    <source>
        <dbReference type="ARBA" id="ARBA00022692"/>
    </source>
</evidence>
<keyword evidence="3" id="KW-0812">Transmembrane</keyword>
<evidence type="ECO:0000256" key="7">
    <source>
        <dbReference type="ARBA" id="ARBA00023286"/>
    </source>
</evidence>
<evidence type="ECO:0000256" key="4">
    <source>
        <dbReference type="ARBA" id="ARBA00022989"/>
    </source>
</evidence>
<dbReference type="InterPro" id="IPR018488">
    <property type="entry name" value="cNMP-bd_CS"/>
</dbReference>
<gene>
    <name evidence="11" type="ORF">ACAT0790_LOCUS27763</name>
</gene>
<dbReference type="Gene3D" id="2.60.120.10">
    <property type="entry name" value="Jelly Rolls"/>
    <property type="match status" value="1"/>
</dbReference>
<organism evidence="11">
    <name type="scientific">Alexandrium catenella</name>
    <name type="common">Red tide dinoflagellate</name>
    <name type="synonym">Gonyaulax catenella</name>
    <dbReference type="NCBI Taxonomy" id="2925"/>
    <lineage>
        <taxon>Eukaryota</taxon>
        <taxon>Sar</taxon>
        <taxon>Alveolata</taxon>
        <taxon>Dinophyceae</taxon>
        <taxon>Gonyaulacales</taxon>
        <taxon>Pyrocystaceae</taxon>
        <taxon>Alexandrium</taxon>
    </lineage>
</organism>
<dbReference type="PROSITE" id="PS50042">
    <property type="entry name" value="CNMP_BINDING_3"/>
    <property type="match status" value="1"/>
</dbReference>
<keyword evidence="2" id="KW-0813">Transport</keyword>
<dbReference type="SMART" id="SM00100">
    <property type="entry name" value="cNMP"/>
    <property type="match status" value="1"/>
</dbReference>
<evidence type="ECO:0000313" key="11">
    <source>
        <dbReference type="EMBL" id="CAD9142686.1"/>
    </source>
</evidence>
<proteinExistence type="predicted"/>
<dbReference type="InterPro" id="IPR050866">
    <property type="entry name" value="CNG_cation_channel"/>
</dbReference>
<dbReference type="Pfam" id="PF00027">
    <property type="entry name" value="cNMP_binding"/>
    <property type="match status" value="1"/>
</dbReference>
<dbReference type="PANTHER" id="PTHR45638:SF11">
    <property type="entry name" value="CYCLIC NUCLEOTIDE-GATED CATION CHANNEL SUBUNIT A"/>
    <property type="match status" value="1"/>
</dbReference>
<evidence type="ECO:0000256" key="9">
    <source>
        <dbReference type="SAM" id="MobiDB-lite"/>
    </source>
</evidence>
<protein>
    <recommendedName>
        <fullName evidence="10">Cyclic nucleotide-binding domain-containing protein</fullName>
    </recommendedName>
</protein>
<dbReference type="InterPro" id="IPR018490">
    <property type="entry name" value="cNMP-bd_dom_sf"/>
</dbReference>
<dbReference type="GO" id="GO:0016020">
    <property type="term" value="C:membrane"/>
    <property type="evidence" value="ECO:0007669"/>
    <property type="project" value="UniProtKB-SubCell"/>
</dbReference>
<dbReference type="GO" id="GO:0044877">
    <property type="term" value="F:protein-containing complex binding"/>
    <property type="evidence" value="ECO:0007669"/>
    <property type="project" value="TreeGrafter"/>
</dbReference>
<dbReference type="CDD" id="cd00038">
    <property type="entry name" value="CAP_ED"/>
    <property type="match status" value="1"/>
</dbReference>